<dbReference type="SMART" id="SM00746">
    <property type="entry name" value="TRASH"/>
    <property type="match status" value="1"/>
</dbReference>
<proteinExistence type="predicted"/>
<dbReference type="AlphaFoldDB" id="A0A0H5P302"/>
<evidence type="ECO:0000313" key="3">
    <source>
        <dbReference type="Proteomes" id="UP000057820"/>
    </source>
</evidence>
<reference evidence="3" key="1">
    <citation type="submission" date="2015-03" db="EMBL/GenBank/DDBJ databases">
        <authorList>
            <consortium name="Pathogen Informatics"/>
        </authorList>
    </citation>
    <scope>NUCLEOTIDE SEQUENCE [LARGE SCALE GENOMIC DNA]</scope>
    <source>
        <strain evidence="3">NCTC11134</strain>
        <plasmid evidence="3">2</plasmid>
    </source>
</reference>
<evidence type="ECO:0000313" key="2">
    <source>
        <dbReference type="EMBL" id="CRY82255.1"/>
    </source>
</evidence>
<evidence type="ECO:0000259" key="1">
    <source>
        <dbReference type="SMART" id="SM00746"/>
    </source>
</evidence>
<sequence>MMTVELFLSPTVPATVDAELAERLLRTLTTEDGAPEQVLGKARELTHVVVHRPAAWATGGPGDRPRYLARVTAPGAWVNSPEFGAHIVAALTRTIAGTEPDAARLTREPHCVVQIVGLREHALGVLGAPVTSGEIVRMMTREFRDSGVTVEAPEGYAVDPVCGMTVEIASARIRLTHDGVEHYFCAPGCRKVFAEDLAPAD</sequence>
<protein>
    <submittedName>
        <fullName evidence="2">Copper-transporting P-type ATPase</fullName>
        <ecNumber evidence="2">3.6.3.4</ecNumber>
    </submittedName>
</protein>
<keyword evidence="2" id="KW-0378">Hydrolase</keyword>
<keyword evidence="2" id="KW-0614">Plasmid</keyword>
<gene>
    <name evidence="2" type="primary">actP_4</name>
    <name evidence="2" type="ORF">ERS450000_04866</name>
</gene>
<geneLocation type="plasmid" evidence="2">
    <name>2</name>
</geneLocation>
<dbReference type="Proteomes" id="UP000057820">
    <property type="component" value="Plasmid 2"/>
</dbReference>
<organism evidence="2 3">
    <name type="scientific">Nocardia farcinica</name>
    <dbReference type="NCBI Taxonomy" id="37329"/>
    <lineage>
        <taxon>Bacteria</taxon>
        <taxon>Bacillati</taxon>
        <taxon>Actinomycetota</taxon>
        <taxon>Actinomycetes</taxon>
        <taxon>Mycobacteriales</taxon>
        <taxon>Nocardiaceae</taxon>
        <taxon>Nocardia</taxon>
    </lineage>
</organism>
<feature type="domain" description="TRASH" evidence="1">
    <location>
        <begin position="159"/>
        <end position="197"/>
    </location>
</feature>
<dbReference type="GO" id="GO:0016787">
    <property type="term" value="F:hydrolase activity"/>
    <property type="evidence" value="ECO:0007669"/>
    <property type="project" value="UniProtKB-KW"/>
</dbReference>
<dbReference type="RefSeq" id="WP_060594329.1">
    <property type="nucleotide sequence ID" value="NZ_CP031418.1"/>
</dbReference>
<dbReference type="EMBL" id="LN868939">
    <property type="protein sequence ID" value="CRY82255.1"/>
    <property type="molecule type" value="Genomic_DNA"/>
</dbReference>
<dbReference type="KEGG" id="nfr:ERS450000_04866"/>
<name>A0A0H5P302_NOCFR</name>
<dbReference type="InterPro" id="IPR011017">
    <property type="entry name" value="TRASH_dom"/>
</dbReference>
<accession>A0A0H5P302</accession>
<dbReference type="EC" id="3.6.3.4" evidence="2"/>